<dbReference type="Gene3D" id="1.10.10.60">
    <property type="entry name" value="Homeodomain-like"/>
    <property type="match status" value="2"/>
</dbReference>
<evidence type="ECO:0000256" key="2">
    <source>
        <dbReference type="ARBA" id="ARBA00023125"/>
    </source>
</evidence>
<evidence type="ECO:0000256" key="1">
    <source>
        <dbReference type="ARBA" id="ARBA00023015"/>
    </source>
</evidence>
<dbReference type="InterPro" id="IPR037923">
    <property type="entry name" value="HTH-like"/>
</dbReference>
<dbReference type="GO" id="GO:0003700">
    <property type="term" value="F:DNA-binding transcription factor activity"/>
    <property type="evidence" value="ECO:0007669"/>
    <property type="project" value="InterPro"/>
</dbReference>
<evidence type="ECO:0000256" key="3">
    <source>
        <dbReference type="ARBA" id="ARBA00023163"/>
    </source>
</evidence>
<dbReference type="InterPro" id="IPR009057">
    <property type="entry name" value="Homeodomain-like_sf"/>
</dbReference>
<feature type="domain" description="HTH araC/xylS-type" evidence="4">
    <location>
        <begin position="198"/>
        <end position="295"/>
    </location>
</feature>
<keyword evidence="6" id="KW-1185">Reference proteome</keyword>
<dbReference type="AlphaFoldDB" id="A0A4P7CM18"/>
<dbReference type="PROSITE" id="PS01124">
    <property type="entry name" value="HTH_ARAC_FAMILY_2"/>
    <property type="match status" value="1"/>
</dbReference>
<dbReference type="EMBL" id="CP038145">
    <property type="protein sequence ID" value="QBQ64437.1"/>
    <property type="molecule type" value="Genomic_DNA"/>
</dbReference>
<dbReference type="KEGG" id="aio:EXH44_09495"/>
<dbReference type="PANTHER" id="PTHR43280">
    <property type="entry name" value="ARAC-FAMILY TRANSCRIPTIONAL REGULATOR"/>
    <property type="match status" value="1"/>
</dbReference>
<dbReference type="SUPFAM" id="SSF51215">
    <property type="entry name" value="Regulatory protein AraC"/>
    <property type="match status" value="1"/>
</dbReference>
<reference evidence="5 6" key="1">
    <citation type="submission" date="2019-03" db="EMBL/GenBank/DDBJ databases">
        <authorList>
            <person name="Che Y."/>
            <person name="Zhou L."/>
        </authorList>
    </citation>
    <scope>NUCLEOTIDE SEQUENCE [LARGE SCALE GENOMIC DNA]</scope>
    <source>
        <strain evidence="5 6">AIFJ1607</strain>
    </source>
</reference>
<organism evidence="5 6">
    <name type="scientific">Actinobacillus indolicus</name>
    <dbReference type="NCBI Taxonomy" id="51049"/>
    <lineage>
        <taxon>Bacteria</taxon>
        <taxon>Pseudomonadati</taxon>
        <taxon>Pseudomonadota</taxon>
        <taxon>Gammaproteobacteria</taxon>
        <taxon>Pasteurellales</taxon>
        <taxon>Pasteurellaceae</taxon>
        <taxon>Actinobacillus</taxon>
    </lineage>
</organism>
<dbReference type="PRINTS" id="PR00032">
    <property type="entry name" value="HTHARAC"/>
</dbReference>
<evidence type="ECO:0000259" key="4">
    <source>
        <dbReference type="PROSITE" id="PS01124"/>
    </source>
</evidence>
<gene>
    <name evidence="5" type="ORF">EXH44_09495</name>
</gene>
<dbReference type="InterPro" id="IPR020449">
    <property type="entry name" value="Tscrpt_reg_AraC-type_HTH"/>
</dbReference>
<evidence type="ECO:0000313" key="6">
    <source>
        <dbReference type="Proteomes" id="UP000294444"/>
    </source>
</evidence>
<evidence type="ECO:0000313" key="5">
    <source>
        <dbReference type="EMBL" id="QBQ64437.1"/>
    </source>
</evidence>
<dbReference type="PANTHER" id="PTHR43280:SF11">
    <property type="entry name" value="RCS-SPECIFIC HTH-TYPE TRANSCRIPTIONAL ACTIVATOR RCLR"/>
    <property type="match status" value="1"/>
</dbReference>
<dbReference type="Pfam" id="PF12833">
    <property type="entry name" value="HTH_18"/>
    <property type="match status" value="1"/>
</dbReference>
<dbReference type="InterPro" id="IPR018060">
    <property type="entry name" value="HTH_AraC"/>
</dbReference>
<proteinExistence type="predicted"/>
<protein>
    <submittedName>
        <fullName evidence="5">AraC family transcriptional regulator</fullName>
    </submittedName>
</protein>
<dbReference type="SUPFAM" id="SSF46689">
    <property type="entry name" value="Homeodomain-like"/>
    <property type="match status" value="2"/>
</dbReference>
<keyword evidence="1" id="KW-0805">Transcription regulation</keyword>
<dbReference type="RefSeq" id="WP_162857258.1">
    <property type="nucleotide sequence ID" value="NZ_CP038145.1"/>
</dbReference>
<keyword evidence="2" id="KW-0238">DNA-binding</keyword>
<name>A0A4P7CM18_9PAST</name>
<dbReference type="GO" id="GO:0043565">
    <property type="term" value="F:sequence-specific DNA binding"/>
    <property type="evidence" value="ECO:0007669"/>
    <property type="project" value="InterPro"/>
</dbReference>
<dbReference type="InterPro" id="IPR032783">
    <property type="entry name" value="AraC_lig"/>
</dbReference>
<accession>A0A4P7CM18</accession>
<dbReference type="SMART" id="SM00342">
    <property type="entry name" value="HTH_ARAC"/>
    <property type="match status" value="1"/>
</dbReference>
<dbReference type="Pfam" id="PF12852">
    <property type="entry name" value="Cupin_6"/>
    <property type="match status" value="1"/>
</dbReference>
<sequence>MDYLDRLIEFANIKGEINVLCRFNGSWQLNHPQNRDLLGVFHIISKGQCCLRLEEQCYHLKEGDVFFLPYGSAHIIEKQVEAAPDPLRIDIQQEYGAFTLCANNHLLHDFEMFCGYFHYSSSLSRSFISLPQWYLSTENHSILSLLAILRQEATPALGGKAVVNALSNVLFTYLIRDYLAHHQVKEGILAALQDNRLSYAVNAMLEDPAQEWTMESLAERCAMSRATFIKQFKEKTGMLAGQFLTELRMQKAESLLKYSQKSIQQIAAEVGYSSEAHFSKTFKRYYHCSPSQFRS</sequence>
<keyword evidence="3" id="KW-0804">Transcription</keyword>
<dbReference type="Proteomes" id="UP000294444">
    <property type="component" value="Chromosome"/>
</dbReference>